<dbReference type="SUPFAM" id="SSF52540">
    <property type="entry name" value="P-loop containing nucleoside triphosphate hydrolases"/>
    <property type="match status" value="1"/>
</dbReference>
<dbReference type="GO" id="GO:0004386">
    <property type="term" value="F:helicase activity"/>
    <property type="evidence" value="ECO:0007669"/>
    <property type="project" value="UniProtKB-KW"/>
</dbReference>
<dbReference type="RefSeq" id="WP_057894035.1">
    <property type="nucleotide sequence ID" value="NZ_AYZQ01000001.1"/>
</dbReference>
<name>A0A0R2B110_9LACO</name>
<comment type="caution">
    <text evidence="2">The sequence shown here is derived from an EMBL/GenBank/DDBJ whole genome shotgun (WGS) entry which is preliminary data.</text>
</comment>
<reference evidence="2 3" key="1">
    <citation type="journal article" date="2015" name="Genome Announc.">
        <title>Expanding the biotechnology potential of lactobacilli through comparative genomics of 213 strains and associated genera.</title>
        <authorList>
            <person name="Sun Z."/>
            <person name="Harris H.M."/>
            <person name="McCann A."/>
            <person name="Guo C."/>
            <person name="Argimon S."/>
            <person name="Zhang W."/>
            <person name="Yang X."/>
            <person name="Jeffery I.B."/>
            <person name="Cooney J.C."/>
            <person name="Kagawa T.F."/>
            <person name="Liu W."/>
            <person name="Song Y."/>
            <person name="Salvetti E."/>
            <person name="Wrobel A."/>
            <person name="Rasinkangas P."/>
            <person name="Parkhill J."/>
            <person name="Rea M.C."/>
            <person name="O'Sullivan O."/>
            <person name="Ritari J."/>
            <person name="Douillard F.P."/>
            <person name="Paul Ross R."/>
            <person name="Yang R."/>
            <person name="Briner A.E."/>
            <person name="Felis G.E."/>
            <person name="de Vos W.M."/>
            <person name="Barrangou R."/>
            <person name="Klaenhammer T.R."/>
            <person name="Caufield P.W."/>
            <person name="Cui Y."/>
            <person name="Zhang H."/>
            <person name="O'Toole P.W."/>
        </authorList>
    </citation>
    <scope>NUCLEOTIDE SEQUENCE [LARGE SCALE GENOMIC DNA]</scope>
    <source>
        <strain evidence="2 3">DSM 23927</strain>
    </source>
</reference>
<dbReference type="PATRIC" id="fig|1423727.3.peg.757"/>
<dbReference type="AlphaFoldDB" id="A0A0R2B110"/>
<keyword evidence="2" id="KW-0067">ATP-binding</keyword>
<proteinExistence type="predicted"/>
<keyword evidence="2" id="KW-0378">Hydrolase</keyword>
<dbReference type="STRING" id="1423727.FC34_GL000752"/>
<dbReference type="Proteomes" id="UP000051672">
    <property type="component" value="Unassembled WGS sequence"/>
</dbReference>
<keyword evidence="2" id="KW-0347">Helicase</keyword>
<feature type="domain" description="Virulence-associated protein E-like" evidence="1">
    <location>
        <begin position="134"/>
        <end position="347"/>
    </location>
</feature>
<keyword evidence="2" id="KW-0547">Nucleotide-binding</keyword>
<protein>
    <submittedName>
        <fullName evidence="2">Helicase</fullName>
    </submittedName>
</protein>
<organism evidence="2 3">
    <name type="scientific">Lacticaseibacillus brantae DSM 23927</name>
    <dbReference type="NCBI Taxonomy" id="1423727"/>
    <lineage>
        <taxon>Bacteria</taxon>
        <taxon>Bacillati</taxon>
        <taxon>Bacillota</taxon>
        <taxon>Bacilli</taxon>
        <taxon>Lactobacillales</taxon>
        <taxon>Lactobacillaceae</taxon>
        <taxon>Lacticaseibacillus</taxon>
    </lineage>
</organism>
<gene>
    <name evidence="2" type="ORF">FC34_GL000752</name>
</gene>
<accession>A0A0R2B110</accession>
<keyword evidence="3" id="KW-1185">Reference proteome</keyword>
<dbReference type="EMBL" id="AYZQ01000001">
    <property type="protein sequence ID" value="KRM73031.1"/>
    <property type="molecule type" value="Genomic_DNA"/>
</dbReference>
<evidence type="ECO:0000313" key="3">
    <source>
        <dbReference type="Proteomes" id="UP000051672"/>
    </source>
</evidence>
<sequence>MADKALLDELANKQQSAKQNVLAMTPPWKESANGGVKTTSVVNVQLAIEYDPLLQGLFRYNEFTWEVEVARDVPKLHIKQGQMLDAYDSLILSELERLWGASFSDRALMHGIIALSREQSFHPVQEYLLNANKVWDHEERIPTFMNTYLGVEISELTTLITRLWLVGAVAKAFEPTTKFDFVLDLVGGQGAGKTTLLEKLANGWYTDQFINFTDKDGYGTMLRSWIVNDDELTATSNSSFEELKKFISARRLEFRPAYGKTTVRRDKSFVIARTTNEETYLKDKTGERRFLPLKVDKSQQKKHPVTDLSAEVVQQLWGEAVALYQAGFSFEVTPEQEKQLNLHRSMFMYVDAIEDEIENVLGTWQGDFITSKEIGNNIGAGDLVKNKSAAKKIKYIMDNRDDWTTGTKKVGGLSRRGWRKVV</sequence>
<dbReference type="InterPro" id="IPR027417">
    <property type="entry name" value="P-loop_NTPase"/>
</dbReference>
<evidence type="ECO:0000259" key="1">
    <source>
        <dbReference type="Pfam" id="PF05272"/>
    </source>
</evidence>
<dbReference type="PANTHER" id="PTHR34985">
    <property type="entry name" value="SLR0554 PROTEIN"/>
    <property type="match status" value="1"/>
</dbReference>
<dbReference type="PANTHER" id="PTHR34985:SF1">
    <property type="entry name" value="SLR0554 PROTEIN"/>
    <property type="match status" value="1"/>
</dbReference>
<dbReference type="InterPro" id="IPR007936">
    <property type="entry name" value="VapE-like_dom"/>
</dbReference>
<dbReference type="Pfam" id="PF05272">
    <property type="entry name" value="VapE-like_dom"/>
    <property type="match status" value="1"/>
</dbReference>
<evidence type="ECO:0000313" key="2">
    <source>
        <dbReference type="EMBL" id="KRM73031.1"/>
    </source>
</evidence>